<dbReference type="GO" id="GO:0006979">
    <property type="term" value="P:response to oxidative stress"/>
    <property type="evidence" value="ECO:0007669"/>
    <property type="project" value="InterPro"/>
</dbReference>
<accession>A0A834SKQ9</accession>
<evidence type="ECO:0000256" key="9">
    <source>
        <dbReference type="ARBA" id="ARBA00022837"/>
    </source>
</evidence>
<dbReference type="Pfam" id="PF00141">
    <property type="entry name" value="peroxidase"/>
    <property type="match status" value="1"/>
</dbReference>
<dbReference type="InterPro" id="IPR002016">
    <property type="entry name" value="Haem_peroxidase"/>
</dbReference>
<sequence>MDQMLNLFKKKGFNAEDMTRPENLDPVAVDELKKICKALGSTNVRDNPTVNFDETPAVIDNVLYRKLVEKRNALLETDQAMVNDKRTTSFVRRMAEDLNLFSDGFFRSAYRKPRRG</sequence>
<evidence type="ECO:0000313" key="17">
    <source>
        <dbReference type="Proteomes" id="UP000634136"/>
    </source>
</evidence>
<gene>
    <name evidence="16" type="ORF">G2W53_041913</name>
</gene>
<dbReference type="EMBL" id="JAAIUW010000013">
    <property type="protein sequence ID" value="KAF7802802.1"/>
    <property type="molecule type" value="Genomic_DNA"/>
</dbReference>
<dbReference type="GO" id="GO:0042744">
    <property type="term" value="P:hydrogen peroxide catabolic process"/>
    <property type="evidence" value="ECO:0007669"/>
    <property type="project" value="UniProtKB-KW"/>
</dbReference>
<evidence type="ECO:0000256" key="13">
    <source>
        <dbReference type="PIRSR" id="PIRSR600823-3"/>
    </source>
</evidence>
<dbReference type="GO" id="GO:0140825">
    <property type="term" value="F:lactoperoxidase activity"/>
    <property type="evidence" value="ECO:0007669"/>
    <property type="project" value="UniProtKB-EC"/>
</dbReference>
<dbReference type="EC" id="1.11.1.7" evidence="4"/>
<evidence type="ECO:0000256" key="14">
    <source>
        <dbReference type="RuleBase" id="RU004241"/>
    </source>
</evidence>
<keyword evidence="6 16" id="KW-0575">Peroxidase</keyword>
<comment type="catalytic activity">
    <reaction evidence="1">
        <text>2 a phenolic donor + H2O2 = 2 a phenolic radical donor + 2 H2O</text>
        <dbReference type="Rhea" id="RHEA:56136"/>
        <dbReference type="ChEBI" id="CHEBI:15377"/>
        <dbReference type="ChEBI" id="CHEBI:16240"/>
        <dbReference type="ChEBI" id="CHEBI:139520"/>
        <dbReference type="ChEBI" id="CHEBI:139521"/>
        <dbReference type="EC" id="1.11.1.7"/>
    </reaction>
</comment>
<keyword evidence="8 13" id="KW-0479">Metal-binding</keyword>
<comment type="function">
    <text evidence="3">Removal of H(2)O(2), oxidation of toxic reductants, biosynthesis and degradation of lignin, suberization, auxin catabolism, response to environmental stresses such as wounding, pathogen attack and oxidative stress. These functions might be dependent on each isozyme/isoform in each plant tissue.</text>
</comment>
<feature type="binding site" evidence="13">
    <location>
        <position position="53"/>
    </location>
    <ligand>
        <name>Ca(2+)</name>
        <dbReference type="ChEBI" id="CHEBI:29108"/>
        <label>2</label>
    </ligand>
</feature>
<dbReference type="GO" id="GO:0020037">
    <property type="term" value="F:heme binding"/>
    <property type="evidence" value="ECO:0007669"/>
    <property type="project" value="InterPro"/>
</dbReference>
<protein>
    <recommendedName>
        <fullName evidence="4">peroxidase</fullName>
        <ecNumber evidence="4">1.11.1.7</ecNumber>
    </recommendedName>
</protein>
<keyword evidence="5" id="KW-0964">Secreted</keyword>
<keyword evidence="11" id="KW-0408">Iron</keyword>
<comment type="similarity">
    <text evidence="14">Belongs to the peroxidase family.</text>
</comment>
<feature type="binding site" evidence="13">
    <location>
        <position position="60"/>
    </location>
    <ligand>
        <name>Ca(2+)</name>
        <dbReference type="ChEBI" id="CHEBI:29108"/>
        <label>2</label>
    </ligand>
</feature>
<dbReference type="AlphaFoldDB" id="A0A834SKQ9"/>
<comment type="cofactor">
    <cofactor evidence="2">
        <name>heme b</name>
        <dbReference type="ChEBI" id="CHEBI:60344"/>
    </cofactor>
</comment>
<comment type="cofactor">
    <cofactor evidence="13">
        <name>Ca(2+)</name>
        <dbReference type="ChEBI" id="CHEBI:29108"/>
    </cofactor>
    <text evidence="13">Binds 2 calcium ions per subunit.</text>
</comment>
<evidence type="ECO:0000256" key="10">
    <source>
        <dbReference type="ARBA" id="ARBA00023002"/>
    </source>
</evidence>
<evidence type="ECO:0000256" key="6">
    <source>
        <dbReference type="ARBA" id="ARBA00022559"/>
    </source>
</evidence>
<dbReference type="SUPFAM" id="SSF48113">
    <property type="entry name" value="Heme-dependent peroxidases"/>
    <property type="match status" value="1"/>
</dbReference>
<evidence type="ECO:0000256" key="4">
    <source>
        <dbReference type="ARBA" id="ARBA00012313"/>
    </source>
</evidence>
<dbReference type="PANTHER" id="PTHR31517">
    <property type="match status" value="1"/>
</dbReference>
<keyword evidence="9 13" id="KW-0106">Calcium</keyword>
<proteinExistence type="inferred from homology"/>
<evidence type="ECO:0000256" key="7">
    <source>
        <dbReference type="ARBA" id="ARBA00022617"/>
    </source>
</evidence>
<evidence type="ECO:0000259" key="15">
    <source>
        <dbReference type="Pfam" id="PF00141"/>
    </source>
</evidence>
<dbReference type="Proteomes" id="UP000634136">
    <property type="component" value="Unassembled WGS sequence"/>
</dbReference>
<name>A0A834SKQ9_9FABA</name>
<dbReference type="InterPro" id="IPR000823">
    <property type="entry name" value="Peroxidase_pln"/>
</dbReference>
<evidence type="ECO:0000256" key="12">
    <source>
        <dbReference type="ARBA" id="ARBA00023324"/>
    </source>
</evidence>
<organism evidence="16 17">
    <name type="scientific">Senna tora</name>
    <dbReference type="NCBI Taxonomy" id="362788"/>
    <lineage>
        <taxon>Eukaryota</taxon>
        <taxon>Viridiplantae</taxon>
        <taxon>Streptophyta</taxon>
        <taxon>Embryophyta</taxon>
        <taxon>Tracheophyta</taxon>
        <taxon>Spermatophyta</taxon>
        <taxon>Magnoliopsida</taxon>
        <taxon>eudicotyledons</taxon>
        <taxon>Gunneridae</taxon>
        <taxon>Pentapetalae</taxon>
        <taxon>rosids</taxon>
        <taxon>fabids</taxon>
        <taxon>Fabales</taxon>
        <taxon>Fabaceae</taxon>
        <taxon>Caesalpinioideae</taxon>
        <taxon>Cassia clade</taxon>
        <taxon>Senna</taxon>
    </lineage>
</organism>
<reference evidence="16" key="1">
    <citation type="submission" date="2020-09" db="EMBL/GenBank/DDBJ databases">
        <title>Genome-Enabled Discovery of Anthraquinone Biosynthesis in Senna tora.</title>
        <authorList>
            <person name="Kang S.-H."/>
            <person name="Pandey R.P."/>
            <person name="Lee C.-M."/>
            <person name="Sim J.-S."/>
            <person name="Jeong J.-T."/>
            <person name="Choi B.-S."/>
            <person name="Jung M."/>
            <person name="Ginzburg D."/>
            <person name="Zhao K."/>
            <person name="Won S.Y."/>
            <person name="Oh T.-J."/>
            <person name="Yu Y."/>
            <person name="Kim N.-H."/>
            <person name="Lee O.R."/>
            <person name="Lee T.-H."/>
            <person name="Bashyal P."/>
            <person name="Kim T.-S."/>
            <person name="Lee W.-H."/>
            <person name="Kawkins C."/>
            <person name="Kim C.-K."/>
            <person name="Kim J.S."/>
            <person name="Ahn B.O."/>
            <person name="Rhee S.Y."/>
            <person name="Sohng J.K."/>
        </authorList>
    </citation>
    <scope>NUCLEOTIDE SEQUENCE</scope>
    <source>
        <tissue evidence="16">Leaf</tissue>
    </source>
</reference>
<keyword evidence="10" id="KW-0560">Oxidoreductase</keyword>
<evidence type="ECO:0000256" key="1">
    <source>
        <dbReference type="ARBA" id="ARBA00000189"/>
    </source>
</evidence>
<dbReference type="GO" id="GO:0046872">
    <property type="term" value="F:metal ion binding"/>
    <property type="evidence" value="ECO:0007669"/>
    <property type="project" value="UniProtKB-KW"/>
</dbReference>
<evidence type="ECO:0000256" key="8">
    <source>
        <dbReference type="ARBA" id="ARBA00022723"/>
    </source>
</evidence>
<feature type="binding site" evidence="13">
    <location>
        <position position="55"/>
    </location>
    <ligand>
        <name>Ca(2+)</name>
        <dbReference type="ChEBI" id="CHEBI:29108"/>
        <label>2</label>
    </ligand>
</feature>
<keyword evidence="17" id="KW-1185">Reference proteome</keyword>
<evidence type="ECO:0000256" key="11">
    <source>
        <dbReference type="ARBA" id="ARBA00023004"/>
    </source>
</evidence>
<dbReference type="Gene3D" id="1.10.420.10">
    <property type="entry name" value="Peroxidase, domain 2"/>
    <property type="match status" value="1"/>
</dbReference>
<evidence type="ECO:0000256" key="5">
    <source>
        <dbReference type="ARBA" id="ARBA00022525"/>
    </source>
</evidence>
<evidence type="ECO:0000256" key="3">
    <source>
        <dbReference type="ARBA" id="ARBA00002322"/>
    </source>
</evidence>
<evidence type="ECO:0000256" key="2">
    <source>
        <dbReference type="ARBA" id="ARBA00001970"/>
    </source>
</evidence>
<keyword evidence="7" id="KW-0349">Heme</keyword>
<evidence type="ECO:0000313" key="16">
    <source>
        <dbReference type="EMBL" id="KAF7802802.1"/>
    </source>
</evidence>
<feature type="domain" description="Plant heme peroxidase family profile" evidence="15">
    <location>
        <begin position="22"/>
        <end position="97"/>
    </location>
</feature>
<dbReference type="InterPro" id="IPR010255">
    <property type="entry name" value="Haem_peroxidase_sf"/>
</dbReference>
<keyword evidence="12" id="KW-0376">Hydrogen peroxide</keyword>
<comment type="caution">
    <text evidence="16">The sequence shown here is derived from an EMBL/GenBank/DDBJ whole genome shotgun (WGS) entry which is preliminary data.</text>
</comment>
<dbReference type="OrthoDB" id="2113341at2759"/>
<dbReference type="PANTHER" id="PTHR31517:SF59">
    <property type="entry name" value="PEROXIDASE"/>
    <property type="match status" value="1"/>
</dbReference>